<dbReference type="Gene3D" id="1.10.287.110">
    <property type="entry name" value="DnaJ domain"/>
    <property type="match status" value="1"/>
</dbReference>
<evidence type="ECO:0000259" key="1">
    <source>
        <dbReference type="PROSITE" id="PS50076"/>
    </source>
</evidence>
<protein>
    <recommendedName>
        <fullName evidence="1">J domain-containing protein</fullName>
    </recommendedName>
</protein>
<sequence length="323" mass="34792">MPASLYEVLGVPTDATDAQVRAAYRRSALLHHPDKGGDGAAFARCAEAYAVLSDAPRRAAYDRLGDAALVGLQVDVEAALAEVFEAGGLFEQARLPAAFRRIERRRFTLARARRSWWARTTPSPRWSTRGTPRWRGGLRHSAAAAAAAALTRRRGSRSMQLSFASFMRHAMGGGDGGPVLLPDGSLCSAPRVKMPSLADLMEGVDDPEELAMMELVARKMGVGGRGALVAGTGLQALGVLQRLGEDPGLWSDEEDDDAYLDELQAAPPYAHSSHAYLFRSPWAAPKHLCRSTGRHLCRICAPPSAINDPSTFSSTKALVPQHR</sequence>
<evidence type="ECO:0000313" key="3">
    <source>
        <dbReference type="Proteomes" id="UP001515480"/>
    </source>
</evidence>
<dbReference type="InterPro" id="IPR050817">
    <property type="entry name" value="DjlA_DnaK_co-chaperone"/>
</dbReference>
<organism evidence="2 3">
    <name type="scientific">Prymnesium parvum</name>
    <name type="common">Toxic golden alga</name>
    <dbReference type="NCBI Taxonomy" id="97485"/>
    <lineage>
        <taxon>Eukaryota</taxon>
        <taxon>Haptista</taxon>
        <taxon>Haptophyta</taxon>
        <taxon>Prymnesiophyceae</taxon>
        <taxon>Prymnesiales</taxon>
        <taxon>Prymnesiaceae</taxon>
        <taxon>Prymnesium</taxon>
    </lineage>
</organism>
<dbReference type="Pfam" id="PF00226">
    <property type="entry name" value="DnaJ"/>
    <property type="match status" value="1"/>
</dbReference>
<dbReference type="EMBL" id="JBGBPQ010000013">
    <property type="protein sequence ID" value="KAL1512222.1"/>
    <property type="molecule type" value="Genomic_DNA"/>
</dbReference>
<dbReference type="PRINTS" id="PR00625">
    <property type="entry name" value="JDOMAIN"/>
</dbReference>
<dbReference type="PROSITE" id="PS50076">
    <property type="entry name" value="DNAJ_2"/>
    <property type="match status" value="1"/>
</dbReference>
<dbReference type="PANTHER" id="PTHR24074">
    <property type="entry name" value="CO-CHAPERONE PROTEIN DJLA"/>
    <property type="match status" value="1"/>
</dbReference>
<evidence type="ECO:0000313" key="2">
    <source>
        <dbReference type="EMBL" id="KAL1512222.1"/>
    </source>
</evidence>
<dbReference type="AlphaFoldDB" id="A0AB34J4G6"/>
<dbReference type="InterPro" id="IPR036869">
    <property type="entry name" value="J_dom_sf"/>
</dbReference>
<dbReference type="InterPro" id="IPR001623">
    <property type="entry name" value="DnaJ_domain"/>
</dbReference>
<gene>
    <name evidence="2" type="ORF">AB1Y20_005485</name>
</gene>
<dbReference type="Proteomes" id="UP001515480">
    <property type="component" value="Unassembled WGS sequence"/>
</dbReference>
<proteinExistence type="predicted"/>
<dbReference type="SUPFAM" id="SSF46565">
    <property type="entry name" value="Chaperone J-domain"/>
    <property type="match status" value="1"/>
</dbReference>
<dbReference type="SMART" id="SM00271">
    <property type="entry name" value="DnaJ"/>
    <property type="match status" value="1"/>
</dbReference>
<name>A0AB34J4G6_PRYPA</name>
<reference evidence="2 3" key="1">
    <citation type="journal article" date="2024" name="Science">
        <title>Giant polyketide synthase enzymes in the biosynthesis of giant marine polyether toxins.</title>
        <authorList>
            <person name="Fallon T.R."/>
            <person name="Shende V.V."/>
            <person name="Wierzbicki I.H."/>
            <person name="Pendleton A.L."/>
            <person name="Watervoot N.F."/>
            <person name="Auber R.P."/>
            <person name="Gonzalez D.J."/>
            <person name="Wisecaver J.H."/>
            <person name="Moore B.S."/>
        </authorList>
    </citation>
    <scope>NUCLEOTIDE SEQUENCE [LARGE SCALE GENOMIC DNA]</scope>
    <source>
        <strain evidence="2 3">12B1</strain>
    </source>
</reference>
<accession>A0AB34J4G6</accession>
<comment type="caution">
    <text evidence="2">The sequence shown here is derived from an EMBL/GenBank/DDBJ whole genome shotgun (WGS) entry which is preliminary data.</text>
</comment>
<dbReference type="CDD" id="cd06257">
    <property type="entry name" value="DnaJ"/>
    <property type="match status" value="1"/>
</dbReference>
<feature type="domain" description="J" evidence="1">
    <location>
        <begin position="4"/>
        <end position="65"/>
    </location>
</feature>
<keyword evidence="3" id="KW-1185">Reference proteome</keyword>